<sequence length="749" mass="88108">MAQRRRRSEQEADGQTFTSLMDVYSPLLFPQQQRYLDVNPPLARDSWSGPASFLPEIEALAGAGKEDVQDWEEEQGLRRRVASLVLGHQSRIFSEKLAFTHETILLVYETVDLLWPLLRKNRKLYLEAARHVAILQNALATLVGKKFTDWDASRHEEEHTTEKLTRSLEEMEERSVWLQEALVQALKANEDRKRMEEEVQKLREEVRRRRQEELRQEGRAGGLKEQIAILEDKLLDRLKALEEEEKKRKESDFLKQQYMDRRRMDSLMGLRELEARLESVSASTLLSARRAGRLEEQATRLEGELERSRRDVEEAMEASRLCLTEMRREREEKELLTSTVIELEEKLREEEEKREALEAQRQGHVLAVAEERLRGQTMRAELEEARKETAESLVRFLSLDKEKMQAELALKIEREENVRLRELNDSWERLVKELRDEAGEYHRLRDSLKHEEEKKMQESARTRLFLSGWRQLGEEVAACSLLLLHEIQRLQCDSTEREQSEREQEEERRAWRREREELKIAVDYADATVNNLNKKLKELQGMSEQLQREKEQVEQQLSRMDETLSREMARVTAMGVELEKKNASLAMAASKQESLEAVLSEERMRTEKVMQLHDTFTESLAGSLQDLERMRKKLREEEEMHKHTALEVEMKVRELEDALDTARTSDSRRSEAMNRLQQQLQEEEEKIQSLNVEQQRLQPSYLNLVDKLTAAEGLAKLQQHELDGLRMEVALLQVNAMNERQELEEVQDP</sequence>
<feature type="coiled-coil region" evidence="1">
    <location>
        <begin position="291"/>
        <end position="451"/>
    </location>
</feature>
<proteinExistence type="predicted"/>
<evidence type="ECO:0000313" key="3">
    <source>
        <dbReference type="EnsemblProtists" id="EKX45451"/>
    </source>
</evidence>
<evidence type="ECO:0000313" key="2">
    <source>
        <dbReference type="EMBL" id="EKX45451.1"/>
    </source>
</evidence>
<dbReference type="EnsemblProtists" id="EKX45451">
    <property type="protein sequence ID" value="EKX45451"/>
    <property type="gene ID" value="GUITHDRAFT_139015"/>
</dbReference>
<reference evidence="2 4" key="1">
    <citation type="journal article" date="2012" name="Nature">
        <title>Algal genomes reveal evolutionary mosaicism and the fate of nucleomorphs.</title>
        <authorList>
            <consortium name="DOE Joint Genome Institute"/>
            <person name="Curtis B.A."/>
            <person name="Tanifuji G."/>
            <person name="Burki F."/>
            <person name="Gruber A."/>
            <person name="Irimia M."/>
            <person name="Maruyama S."/>
            <person name="Arias M.C."/>
            <person name="Ball S.G."/>
            <person name="Gile G.H."/>
            <person name="Hirakawa Y."/>
            <person name="Hopkins J.F."/>
            <person name="Kuo A."/>
            <person name="Rensing S.A."/>
            <person name="Schmutz J."/>
            <person name="Symeonidi A."/>
            <person name="Elias M."/>
            <person name="Eveleigh R.J."/>
            <person name="Herman E.K."/>
            <person name="Klute M.J."/>
            <person name="Nakayama T."/>
            <person name="Obornik M."/>
            <person name="Reyes-Prieto A."/>
            <person name="Armbrust E.V."/>
            <person name="Aves S.J."/>
            <person name="Beiko R.G."/>
            <person name="Coutinho P."/>
            <person name="Dacks J.B."/>
            <person name="Durnford D.G."/>
            <person name="Fast N.M."/>
            <person name="Green B.R."/>
            <person name="Grisdale C.J."/>
            <person name="Hempel F."/>
            <person name="Henrissat B."/>
            <person name="Hoppner M.P."/>
            <person name="Ishida K."/>
            <person name="Kim E."/>
            <person name="Koreny L."/>
            <person name="Kroth P.G."/>
            <person name="Liu Y."/>
            <person name="Malik S.B."/>
            <person name="Maier U.G."/>
            <person name="McRose D."/>
            <person name="Mock T."/>
            <person name="Neilson J.A."/>
            <person name="Onodera N.T."/>
            <person name="Poole A.M."/>
            <person name="Pritham E.J."/>
            <person name="Richards T.A."/>
            <person name="Rocap G."/>
            <person name="Roy S.W."/>
            <person name="Sarai C."/>
            <person name="Schaack S."/>
            <person name="Shirato S."/>
            <person name="Slamovits C.H."/>
            <person name="Spencer D.F."/>
            <person name="Suzuki S."/>
            <person name="Worden A.Z."/>
            <person name="Zauner S."/>
            <person name="Barry K."/>
            <person name="Bell C."/>
            <person name="Bharti A.K."/>
            <person name="Crow J.A."/>
            <person name="Grimwood J."/>
            <person name="Kramer R."/>
            <person name="Lindquist E."/>
            <person name="Lucas S."/>
            <person name="Salamov A."/>
            <person name="McFadden G.I."/>
            <person name="Lane C.E."/>
            <person name="Keeling P.J."/>
            <person name="Gray M.W."/>
            <person name="Grigoriev I.V."/>
            <person name="Archibald J.M."/>
        </authorList>
    </citation>
    <scope>NUCLEOTIDE SEQUENCE</scope>
    <source>
        <strain evidence="2 4">CCMP2712</strain>
    </source>
</reference>
<dbReference type="KEGG" id="gtt:GUITHDRAFT_139015"/>
<feature type="coiled-coil region" evidence="1">
    <location>
        <begin position="154"/>
        <end position="251"/>
    </location>
</feature>
<feature type="coiled-coil region" evidence="1">
    <location>
        <begin position="501"/>
        <end position="570"/>
    </location>
</feature>
<dbReference type="PaxDb" id="55529-EKX45451"/>
<dbReference type="STRING" id="905079.L1JAA2"/>
<evidence type="ECO:0000313" key="4">
    <source>
        <dbReference type="Proteomes" id="UP000011087"/>
    </source>
</evidence>
<dbReference type="EMBL" id="JH992999">
    <property type="protein sequence ID" value="EKX45451.1"/>
    <property type="molecule type" value="Genomic_DNA"/>
</dbReference>
<reference evidence="3" key="3">
    <citation type="submission" date="2015-06" db="UniProtKB">
        <authorList>
            <consortium name="EnsemblProtists"/>
        </authorList>
    </citation>
    <scope>IDENTIFICATION</scope>
</reference>
<accession>L1JAA2</accession>
<dbReference type="GeneID" id="17302117"/>
<dbReference type="RefSeq" id="XP_005832431.1">
    <property type="nucleotide sequence ID" value="XM_005832374.1"/>
</dbReference>
<gene>
    <name evidence="2" type="ORF">GUITHDRAFT_139015</name>
</gene>
<protein>
    <submittedName>
        <fullName evidence="2 3">Uncharacterized protein</fullName>
    </submittedName>
</protein>
<dbReference type="HOGENOM" id="CLU_371534_0_0_1"/>
<keyword evidence="1" id="KW-0175">Coiled coil</keyword>
<dbReference type="OMA" id="RSHNAEM"/>
<name>L1JAA2_GUITC</name>
<dbReference type="Proteomes" id="UP000011087">
    <property type="component" value="Unassembled WGS sequence"/>
</dbReference>
<dbReference type="AlphaFoldDB" id="L1JAA2"/>
<reference evidence="4" key="2">
    <citation type="submission" date="2012-11" db="EMBL/GenBank/DDBJ databases">
        <authorList>
            <person name="Kuo A."/>
            <person name="Curtis B.A."/>
            <person name="Tanifuji G."/>
            <person name="Burki F."/>
            <person name="Gruber A."/>
            <person name="Irimia M."/>
            <person name="Maruyama S."/>
            <person name="Arias M.C."/>
            <person name="Ball S.G."/>
            <person name="Gile G.H."/>
            <person name="Hirakawa Y."/>
            <person name="Hopkins J.F."/>
            <person name="Rensing S.A."/>
            <person name="Schmutz J."/>
            <person name="Symeonidi A."/>
            <person name="Elias M."/>
            <person name="Eveleigh R.J."/>
            <person name="Herman E.K."/>
            <person name="Klute M.J."/>
            <person name="Nakayama T."/>
            <person name="Obornik M."/>
            <person name="Reyes-Prieto A."/>
            <person name="Armbrust E.V."/>
            <person name="Aves S.J."/>
            <person name="Beiko R.G."/>
            <person name="Coutinho P."/>
            <person name="Dacks J.B."/>
            <person name="Durnford D.G."/>
            <person name="Fast N.M."/>
            <person name="Green B.R."/>
            <person name="Grisdale C."/>
            <person name="Hempe F."/>
            <person name="Henrissat B."/>
            <person name="Hoppner M.P."/>
            <person name="Ishida K.-I."/>
            <person name="Kim E."/>
            <person name="Koreny L."/>
            <person name="Kroth P.G."/>
            <person name="Liu Y."/>
            <person name="Malik S.-B."/>
            <person name="Maier U.G."/>
            <person name="McRose D."/>
            <person name="Mock T."/>
            <person name="Neilson J.A."/>
            <person name="Onodera N.T."/>
            <person name="Poole A.M."/>
            <person name="Pritham E.J."/>
            <person name="Richards T.A."/>
            <person name="Rocap G."/>
            <person name="Roy S.W."/>
            <person name="Sarai C."/>
            <person name="Schaack S."/>
            <person name="Shirato S."/>
            <person name="Slamovits C.H."/>
            <person name="Spencer D.F."/>
            <person name="Suzuki S."/>
            <person name="Worden A.Z."/>
            <person name="Zauner S."/>
            <person name="Barry K."/>
            <person name="Bell C."/>
            <person name="Bharti A.K."/>
            <person name="Crow J.A."/>
            <person name="Grimwood J."/>
            <person name="Kramer R."/>
            <person name="Lindquist E."/>
            <person name="Lucas S."/>
            <person name="Salamov A."/>
            <person name="McFadden G.I."/>
            <person name="Lane C.E."/>
            <person name="Keeling P.J."/>
            <person name="Gray M.W."/>
            <person name="Grigoriev I.V."/>
            <person name="Archibald J.M."/>
        </authorList>
    </citation>
    <scope>NUCLEOTIDE SEQUENCE</scope>
    <source>
        <strain evidence="4">CCMP2712</strain>
    </source>
</reference>
<evidence type="ECO:0000256" key="1">
    <source>
        <dbReference type="SAM" id="Coils"/>
    </source>
</evidence>
<keyword evidence="4" id="KW-1185">Reference proteome</keyword>
<feature type="coiled-coil region" evidence="1">
    <location>
        <begin position="617"/>
        <end position="693"/>
    </location>
</feature>
<organism evidence="2">
    <name type="scientific">Guillardia theta (strain CCMP2712)</name>
    <name type="common">Cryptophyte</name>
    <dbReference type="NCBI Taxonomy" id="905079"/>
    <lineage>
        <taxon>Eukaryota</taxon>
        <taxon>Cryptophyceae</taxon>
        <taxon>Pyrenomonadales</taxon>
        <taxon>Geminigeraceae</taxon>
        <taxon>Guillardia</taxon>
    </lineage>
</organism>